<keyword evidence="1" id="KW-0689">Ribosomal protein</keyword>
<name>F1CJ61_HOTJU</name>
<dbReference type="AlphaFoldDB" id="F1CJ61"/>
<keyword evidence="1" id="KW-0687">Ribonucleoprotein</keyword>
<evidence type="ECO:0000313" key="1">
    <source>
        <dbReference type="EMBL" id="ADY39592.1"/>
    </source>
</evidence>
<reference evidence="1" key="1">
    <citation type="journal article" date="2011" name="Toxicon">
        <title>The tale of a resting gland: transcriptome of a replete venom gland from the scorpion Hottentotta judaicus.</title>
        <authorList>
            <person name="Morgenstern D."/>
            <person name="Rohde B.H."/>
            <person name="King G.F."/>
            <person name="Tal T."/>
            <person name="Sher D."/>
            <person name="Zlotkin E."/>
        </authorList>
    </citation>
    <scope>NUCLEOTIDE SEQUENCE</scope>
    <source>
        <tissue evidence="1">Telson</tissue>
    </source>
</reference>
<dbReference type="EMBL" id="HQ288170">
    <property type="protein sequence ID" value="ADY39592.1"/>
    <property type="molecule type" value="mRNA"/>
</dbReference>
<organism evidence="1">
    <name type="scientific">Hottentotta judaicus</name>
    <name type="common">Black scorpion</name>
    <name type="synonym">Buthotus judaicus</name>
    <dbReference type="NCBI Taxonomy" id="6863"/>
    <lineage>
        <taxon>Eukaryota</taxon>
        <taxon>Metazoa</taxon>
        <taxon>Ecdysozoa</taxon>
        <taxon>Arthropoda</taxon>
        <taxon>Chelicerata</taxon>
        <taxon>Arachnida</taxon>
        <taxon>Scorpiones</taxon>
        <taxon>Buthida</taxon>
        <taxon>Buthoidea</taxon>
        <taxon>Buthidae</taxon>
        <taxon>Hottentotta</taxon>
    </lineage>
</organism>
<sequence length="54" mass="6415">FIYSNGHCLNQPGWCIIVLLMAGFHQLNKNVNLAQKLKKPQHFRYNSLWKLKFL</sequence>
<feature type="non-terminal residue" evidence="1">
    <location>
        <position position="1"/>
    </location>
</feature>
<accession>F1CJ61</accession>
<protein>
    <submittedName>
        <fullName evidence="1">Putative ribosomal protein</fullName>
    </submittedName>
</protein>
<dbReference type="GO" id="GO:0005840">
    <property type="term" value="C:ribosome"/>
    <property type="evidence" value="ECO:0007669"/>
    <property type="project" value="UniProtKB-KW"/>
</dbReference>
<proteinExistence type="evidence at transcript level"/>